<dbReference type="GO" id="GO:0005634">
    <property type="term" value="C:nucleus"/>
    <property type="evidence" value="ECO:0007669"/>
    <property type="project" value="InterPro"/>
</dbReference>
<dbReference type="Gene3D" id="3.40.1800.20">
    <property type="match status" value="1"/>
</dbReference>
<comment type="caution">
    <text evidence="4">The sequence shown here is derived from an EMBL/GenBank/DDBJ whole genome shotgun (WGS) entry which is preliminary data.</text>
</comment>
<feature type="binding site" evidence="1">
    <location>
        <position position="17"/>
    </location>
    <ligand>
        <name>Zn(2+)</name>
        <dbReference type="ChEBI" id="CHEBI:29105"/>
    </ligand>
</feature>
<feature type="region of interest" description="Disordered" evidence="2">
    <location>
        <begin position="117"/>
        <end position="136"/>
    </location>
</feature>
<evidence type="ECO:0000313" key="4">
    <source>
        <dbReference type="EMBL" id="KAF2899293.1"/>
    </source>
</evidence>
<gene>
    <name evidence="4" type="ORF">ILUMI_06873</name>
</gene>
<evidence type="ECO:0000256" key="1">
    <source>
        <dbReference type="PROSITE-ProRule" id="PRU01263"/>
    </source>
</evidence>
<name>A0A8K0GIL3_IGNLU</name>
<dbReference type="PANTHER" id="PTHR39942">
    <property type="entry name" value="BCDNA.LD26519-RELATED"/>
    <property type="match status" value="1"/>
</dbReference>
<feature type="binding site" evidence="1">
    <location>
        <position position="59"/>
    </location>
    <ligand>
        <name>Zn(2+)</name>
        <dbReference type="ChEBI" id="CHEBI:29105"/>
    </ligand>
</feature>
<evidence type="ECO:0000256" key="2">
    <source>
        <dbReference type="SAM" id="MobiDB-lite"/>
    </source>
</evidence>
<dbReference type="Proteomes" id="UP000801492">
    <property type="component" value="Unassembled WGS sequence"/>
</dbReference>
<keyword evidence="1" id="KW-0479">Metal-binding</keyword>
<evidence type="ECO:0000259" key="3">
    <source>
        <dbReference type="PROSITE" id="PS51915"/>
    </source>
</evidence>
<sequence>MGSYAHATMTGFICRLCSEHKKCVIHFYSAKAKQLELLKKLTLLPITVEKYDNLPKTICQECIEKLDLQYHLLQRIRKSLAIQRKHRLFHSNGRCPIECPLHGIPEARVENCDVPRTPDAEEGASSLETNTLDKPL</sequence>
<dbReference type="PANTHER" id="PTHR39942:SF1">
    <property type="entry name" value="BCDNA.LD26519-RELATED"/>
    <property type="match status" value="1"/>
</dbReference>
<dbReference type="GO" id="GO:0008270">
    <property type="term" value="F:zinc ion binding"/>
    <property type="evidence" value="ECO:0007669"/>
    <property type="project" value="UniProtKB-UniRule"/>
</dbReference>
<evidence type="ECO:0000313" key="5">
    <source>
        <dbReference type="Proteomes" id="UP000801492"/>
    </source>
</evidence>
<feature type="binding site" evidence="1">
    <location>
        <position position="14"/>
    </location>
    <ligand>
        <name>Zn(2+)</name>
        <dbReference type="ChEBI" id="CHEBI:29105"/>
    </ligand>
</feature>
<feature type="binding site" evidence="1">
    <location>
        <position position="62"/>
    </location>
    <ligand>
        <name>Zn(2+)</name>
        <dbReference type="ChEBI" id="CHEBI:29105"/>
    </ligand>
</feature>
<dbReference type="Pfam" id="PF07776">
    <property type="entry name" value="zf-AD"/>
    <property type="match status" value="1"/>
</dbReference>
<accession>A0A8K0GIL3</accession>
<proteinExistence type="predicted"/>
<keyword evidence="1" id="KW-0863">Zinc-finger</keyword>
<dbReference type="AlphaFoldDB" id="A0A8K0GIL3"/>
<reference evidence="4" key="1">
    <citation type="submission" date="2019-08" db="EMBL/GenBank/DDBJ databases">
        <title>The genome of the North American firefly Photinus pyralis.</title>
        <authorList>
            <consortium name="Photinus pyralis genome working group"/>
            <person name="Fallon T.R."/>
            <person name="Sander Lower S.E."/>
            <person name="Weng J.-K."/>
        </authorList>
    </citation>
    <scope>NUCLEOTIDE SEQUENCE</scope>
    <source>
        <strain evidence="4">TRF0915ILg1</strain>
        <tissue evidence="4">Whole body</tissue>
    </source>
</reference>
<protein>
    <recommendedName>
        <fullName evidence="3">ZAD domain-containing protein</fullName>
    </recommendedName>
</protein>
<organism evidence="4 5">
    <name type="scientific">Ignelater luminosus</name>
    <name type="common">Cucubano</name>
    <name type="synonym">Pyrophorus luminosus</name>
    <dbReference type="NCBI Taxonomy" id="2038154"/>
    <lineage>
        <taxon>Eukaryota</taxon>
        <taxon>Metazoa</taxon>
        <taxon>Ecdysozoa</taxon>
        <taxon>Arthropoda</taxon>
        <taxon>Hexapoda</taxon>
        <taxon>Insecta</taxon>
        <taxon>Pterygota</taxon>
        <taxon>Neoptera</taxon>
        <taxon>Endopterygota</taxon>
        <taxon>Coleoptera</taxon>
        <taxon>Polyphaga</taxon>
        <taxon>Elateriformia</taxon>
        <taxon>Elateroidea</taxon>
        <taxon>Elateridae</taxon>
        <taxon>Agrypninae</taxon>
        <taxon>Pyrophorini</taxon>
        <taxon>Ignelater</taxon>
    </lineage>
</organism>
<dbReference type="InterPro" id="IPR012934">
    <property type="entry name" value="Znf_AD"/>
</dbReference>
<dbReference type="SMART" id="SM00868">
    <property type="entry name" value="zf-AD"/>
    <property type="match status" value="1"/>
</dbReference>
<dbReference type="PROSITE" id="PS51915">
    <property type="entry name" value="ZAD"/>
    <property type="match status" value="1"/>
</dbReference>
<feature type="compositionally biased region" description="Polar residues" evidence="2">
    <location>
        <begin position="126"/>
        <end position="136"/>
    </location>
</feature>
<dbReference type="OrthoDB" id="6600346at2759"/>
<keyword evidence="5" id="KW-1185">Reference proteome</keyword>
<dbReference type="SUPFAM" id="SSF57716">
    <property type="entry name" value="Glucocorticoid receptor-like (DNA-binding domain)"/>
    <property type="match status" value="1"/>
</dbReference>
<feature type="domain" description="ZAD" evidence="3">
    <location>
        <begin position="12"/>
        <end position="86"/>
    </location>
</feature>
<keyword evidence="1" id="KW-0862">Zinc</keyword>
<dbReference type="EMBL" id="VTPC01002901">
    <property type="protein sequence ID" value="KAF2899293.1"/>
    <property type="molecule type" value="Genomic_DNA"/>
</dbReference>